<name>A0A8S1HF44_9PELO</name>
<sequence length="117" mass="12843">MTKTFIAGVCVNFDCVDNVSSTKPERSGSQKNAIGSSNNQNSVANGTPAAVFPDPRLGFLSIKNNSGGQLWFSLQRLLATVPHEELVEEFKLIINKMKVLEIEQLLAKNKSEVLFMT</sequence>
<proteinExistence type="predicted"/>
<accession>A0A8S1HF44</accession>
<dbReference type="Proteomes" id="UP000835052">
    <property type="component" value="Unassembled WGS sequence"/>
</dbReference>
<feature type="region of interest" description="Disordered" evidence="1">
    <location>
        <begin position="20"/>
        <end position="48"/>
    </location>
</feature>
<keyword evidence="3" id="KW-1185">Reference proteome</keyword>
<dbReference type="EMBL" id="CAJGYM010000039">
    <property type="protein sequence ID" value="CAD6193845.1"/>
    <property type="molecule type" value="Genomic_DNA"/>
</dbReference>
<reference evidence="2" key="1">
    <citation type="submission" date="2020-10" db="EMBL/GenBank/DDBJ databases">
        <authorList>
            <person name="Kikuchi T."/>
        </authorList>
    </citation>
    <scope>NUCLEOTIDE SEQUENCE</scope>
    <source>
        <strain evidence="2">NKZ352</strain>
    </source>
</reference>
<comment type="caution">
    <text evidence="2">The sequence shown here is derived from an EMBL/GenBank/DDBJ whole genome shotgun (WGS) entry which is preliminary data.</text>
</comment>
<organism evidence="2 3">
    <name type="scientific">Caenorhabditis auriculariae</name>
    <dbReference type="NCBI Taxonomy" id="2777116"/>
    <lineage>
        <taxon>Eukaryota</taxon>
        <taxon>Metazoa</taxon>
        <taxon>Ecdysozoa</taxon>
        <taxon>Nematoda</taxon>
        <taxon>Chromadorea</taxon>
        <taxon>Rhabditida</taxon>
        <taxon>Rhabditina</taxon>
        <taxon>Rhabditomorpha</taxon>
        <taxon>Rhabditoidea</taxon>
        <taxon>Rhabditidae</taxon>
        <taxon>Peloderinae</taxon>
        <taxon>Caenorhabditis</taxon>
    </lineage>
</organism>
<evidence type="ECO:0000256" key="1">
    <source>
        <dbReference type="SAM" id="MobiDB-lite"/>
    </source>
</evidence>
<feature type="compositionally biased region" description="Polar residues" evidence="1">
    <location>
        <begin position="29"/>
        <end position="45"/>
    </location>
</feature>
<gene>
    <name evidence="2" type="ORF">CAUJ_LOCUS9764</name>
</gene>
<protein>
    <submittedName>
        <fullName evidence="2">Uncharacterized protein</fullName>
    </submittedName>
</protein>
<dbReference type="AlphaFoldDB" id="A0A8S1HF44"/>
<evidence type="ECO:0000313" key="2">
    <source>
        <dbReference type="EMBL" id="CAD6193845.1"/>
    </source>
</evidence>
<evidence type="ECO:0000313" key="3">
    <source>
        <dbReference type="Proteomes" id="UP000835052"/>
    </source>
</evidence>